<feature type="domain" description="Glycoside hydrolase family 29 N-terminal" evidence="8">
    <location>
        <begin position="86"/>
        <end position="370"/>
    </location>
</feature>
<dbReference type="InterPro" id="IPR000933">
    <property type="entry name" value="Glyco_hydro_29"/>
</dbReference>
<dbReference type="PANTHER" id="PTHR10030:SF37">
    <property type="entry name" value="ALPHA-L-FUCOSIDASE-RELATED"/>
    <property type="match status" value="1"/>
</dbReference>
<keyword evidence="4" id="KW-0378">Hydrolase</keyword>
<dbReference type="Gene3D" id="3.20.20.80">
    <property type="entry name" value="Glycosidases"/>
    <property type="match status" value="1"/>
</dbReference>
<dbReference type="Pfam" id="PF01120">
    <property type="entry name" value="Alpha_L_fucos"/>
    <property type="match status" value="1"/>
</dbReference>
<dbReference type="OrthoDB" id="6039950at2759"/>
<evidence type="ECO:0000256" key="2">
    <source>
        <dbReference type="ARBA" id="ARBA00012662"/>
    </source>
</evidence>
<dbReference type="EC" id="3.2.1.51" evidence="2"/>
<keyword evidence="3 7" id="KW-0732">Signal</keyword>
<name>A0A9N9KUZ8_9HELO</name>
<proteinExistence type="inferred from homology"/>
<keyword evidence="5" id="KW-0326">Glycosidase</keyword>
<feature type="signal peptide" evidence="7">
    <location>
        <begin position="1"/>
        <end position="18"/>
    </location>
</feature>
<dbReference type="SMART" id="SM00812">
    <property type="entry name" value="Alpha_L_fucos"/>
    <property type="match status" value="1"/>
</dbReference>
<evidence type="ECO:0000256" key="5">
    <source>
        <dbReference type="ARBA" id="ARBA00023295"/>
    </source>
</evidence>
<dbReference type="InterPro" id="IPR057739">
    <property type="entry name" value="Glyco_hydro_29_N"/>
</dbReference>
<dbReference type="InterPro" id="IPR017853">
    <property type="entry name" value="GH"/>
</dbReference>
<dbReference type="GO" id="GO:0006004">
    <property type="term" value="P:fucose metabolic process"/>
    <property type="evidence" value="ECO:0007669"/>
    <property type="project" value="TreeGrafter"/>
</dbReference>
<feature type="chain" id="PRO_5040301413" description="alpha-L-fucosidase" evidence="7">
    <location>
        <begin position="19"/>
        <end position="482"/>
    </location>
</feature>
<evidence type="ECO:0000256" key="1">
    <source>
        <dbReference type="ARBA" id="ARBA00007951"/>
    </source>
</evidence>
<feature type="region of interest" description="Disordered" evidence="6">
    <location>
        <begin position="273"/>
        <end position="295"/>
    </location>
</feature>
<reference evidence="9" key="1">
    <citation type="submission" date="2021-07" db="EMBL/GenBank/DDBJ databases">
        <authorList>
            <person name="Durling M."/>
        </authorList>
    </citation>
    <scope>NUCLEOTIDE SEQUENCE</scope>
</reference>
<dbReference type="EMBL" id="CAJVRL010000056">
    <property type="protein sequence ID" value="CAG8954389.1"/>
    <property type="molecule type" value="Genomic_DNA"/>
</dbReference>
<evidence type="ECO:0000256" key="4">
    <source>
        <dbReference type="ARBA" id="ARBA00022801"/>
    </source>
</evidence>
<dbReference type="AlphaFoldDB" id="A0A9N9KUZ8"/>
<dbReference type="Proteomes" id="UP000696280">
    <property type="component" value="Unassembled WGS sequence"/>
</dbReference>
<dbReference type="PANTHER" id="PTHR10030">
    <property type="entry name" value="ALPHA-L-FUCOSIDASE"/>
    <property type="match status" value="1"/>
</dbReference>
<comment type="caution">
    <text evidence="9">The sequence shown here is derived from an EMBL/GenBank/DDBJ whole genome shotgun (WGS) entry which is preliminary data.</text>
</comment>
<dbReference type="SUPFAM" id="SSF51445">
    <property type="entry name" value="(Trans)glycosidases"/>
    <property type="match status" value="1"/>
</dbReference>
<evidence type="ECO:0000313" key="10">
    <source>
        <dbReference type="Proteomes" id="UP000696280"/>
    </source>
</evidence>
<protein>
    <recommendedName>
        <fullName evidence="2">alpha-L-fucosidase</fullName>
        <ecNumber evidence="2">3.2.1.51</ecNumber>
    </recommendedName>
</protein>
<evidence type="ECO:0000256" key="7">
    <source>
        <dbReference type="SAM" id="SignalP"/>
    </source>
</evidence>
<evidence type="ECO:0000259" key="8">
    <source>
        <dbReference type="Pfam" id="PF01120"/>
    </source>
</evidence>
<gene>
    <name evidence="9" type="ORF">HYFRA_00006016</name>
</gene>
<evidence type="ECO:0000256" key="3">
    <source>
        <dbReference type="ARBA" id="ARBA00022729"/>
    </source>
</evidence>
<dbReference type="Gene3D" id="2.60.120.260">
    <property type="entry name" value="Galactose-binding domain-like"/>
    <property type="match status" value="1"/>
</dbReference>
<comment type="similarity">
    <text evidence="1">Belongs to the glycosyl hydrolase 29 family.</text>
</comment>
<dbReference type="GO" id="GO:0004560">
    <property type="term" value="F:alpha-L-fucosidase activity"/>
    <property type="evidence" value="ECO:0007669"/>
    <property type="project" value="UniProtKB-EC"/>
</dbReference>
<sequence length="482" mass="53154">MRYHFGILVGAIGIFVAADKDGIVALASQNTRVSPIDGSIIALPTQKQLDYQDKEITALIHFEIATWLDIKFDGCNRDPKLVPNVKRFAPTALNTDQWMEAMTALGAKSATLVAKHNCGFATWPSEVKFQTIDGNTTSYGYTIANSPVGGVDMVKDFVTSANKYGLGTGLYYSTVVNNLFNVQKSKVQGGQGPHQLKVTEEVYDEIVIEQLTELWKNYGPLTEIWFDGGYSAAQGAKITTMLAELQPDAAVFNACDLKSGTCLTPHSIRWVGNERGEAPEPNWSTGNTDDGGDPKSPFFNPAECDTTLYTPTRWFFGDGFPLRNISELVGVYHTTVGRNCILELDFSPDTRGLIPDSHVALYKQLGDFVRTCYNNPINSTETTPQGSDGSYSFKYDTPTLIDRIVLMEDQTNGQVIRSYSVYVKMADVPDAPWTLVSQGTSVGHKRIDLFASQVSVMEVMVNSTFVDVPKWRSVAAHFCDRF</sequence>
<accession>A0A9N9KUZ8</accession>
<evidence type="ECO:0000256" key="6">
    <source>
        <dbReference type="SAM" id="MobiDB-lite"/>
    </source>
</evidence>
<dbReference type="GO" id="GO:0016139">
    <property type="term" value="P:glycoside catabolic process"/>
    <property type="evidence" value="ECO:0007669"/>
    <property type="project" value="TreeGrafter"/>
</dbReference>
<keyword evidence="10" id="KW-1185">Reference proteome</keyword>
<organism evidence="9 10">
    <name type="scientific">Hymenoscyphus fraxineus</name>
    <dbReference type="NCBI Taxonomy" id="746836"/>
    <lineage>
        <taxon>Eukaryota</taxon>
        <taxon>Fungi</taxon>
        <taxon>Dikarya</taxon>
        <taxon>Ascomycota</taxon>
        <taxon>Pezizomycotina</taxon>
        <taxon>Leotiomycetes</taxon>
        <taxon>Helotiales</taxon>
        <taxon>Helotiaceae</taxon>
        <taxon>Hymenoscyphus</taxon>
    </lineage>
</organism>
<evidence type="ECO:0000313" key="9">
    <source>
        <dbReference type="EMBL" id="CAG8954389.1"/>
    </source>
</evidence>